<protein>
    <submittedName>
        <fullName evidence="2">Transcriptional regulator</fullName>
    </submittedName>
</protein>
<name>A0ABV2WVB9_9NOCA</name>
<comment type="caution">
    <text evidence="2">The sequence shown here is derived from an EMBL/GenBank/DDBJ whole genome shotgun (WGS) entry which is preliminary data.</text>
</comment>
<accession>A0ABV2WVB9</accession>
<keyword evidence="1" id="KW-1133">Transmembrane helix</keyword>
<evidence type="ECO:0000313" key="3">
    <source>
        <dbReference type="Proteomes" id="UP001550628"/>
    </source>
</evidence>
<feature type="transmembrane region" description="Helical" evidence="1">
    <location>
        <begin position="67"/>
        <end position="95"/>
    </location>
</feature>
<keyword evidence="3" id="KW-1185">Reference proteome</keyword>
<dbReference type="EMBL" id="JBEYBF010000017">
    <property type="protein sequence ID" value="MEU1954813.1"/>
    <property type="molecule type" value="Genomic_DNA"/>
</dbReference>
<proteinExistence type="predicted"/>
<keyword evidence="1" id="KW-0812">Transmembrane</keyword>
<evidence type="ECO:0000256" key="1">
    <source>
        <dbReference type="SAM" id="Phobius"/>
    </source>
</evidence>
<keyword evidence="1" id="KW-0472">Membrane</keyword>
<evidence type="ECO:0000313" key="2">
    <source>
        <dbReference type="EMBL" id="MEU1954813.1"/>
    </source>
</evidence>
<organism evidence="2 3">
    <name type="scientific">Nocardia rhamnosiphila</name>
    <dbReference type="NCBI Taxonomy" id="426716"/>
    <lineage>
        <taxon>Bacteria</taxon>
        <taxon>Bacillati</taxon>
        <taxon>Actinomycetota</taxon>
        <taxon>Actinomycetes</taxon>
        <taxon>Mycobacteriales</taxon>
        <taxon>Nocardiaceae</taxon>
        <taxon>Nocardia</taxon>
    </lineage>
</organism>
<reference evidence="2 3" key="1">
    <citation type="submission" date="2024-06" db="EMBL/GenBank/DDBJ databases">
        <title>The Natural Products Discovery Center: Release of the First 8490 Sequenced Strains for Exploring Actinobacteria Biosynthetic Diversity.</title>
        <authorList>
            <person name="Kalkreuter E."/>
            <person name="Kautsar S.A."/>
            <person name="Yang D."/>
            <person name="Bader C.D."/>
            <person name="Teijaro C.N."/>
            <person name="Fluegel L."/>
            <person name="Davis C.M."/>
            <person name="Simpson J.R."/>
            <person name="Lauterbach L."/>
            <person name="Steele A.D."/>
            <person name="Gui C."/>
            <person name="Meng S."/>
            <person name="Li G."/>
            <person name="Viehrig K."/>
            <person name="Ye F."/>
            <person name="Su P."/>
            <person name="Kiefer A.F."/>
            <person name="Nichols A."/>
            <person name="Cepeda A.J."/>
            <person name="Yan W."/>
            <person name="Fan B."/>
            <person name="Jiang Y."/>
            <person name="Adhikari A."/>
            <person name="Zheng C.-J."/>
            <person name="Schuster L."/>
            <person name="Cowan T.M."/>
            <person name="Smanski M.J."/>
            <person name="Chevrette M.G."/>
            <person name="De Carvalho L.P.S."/>
            <person name="Shen B."/>
        </authorList>
    </citation>
    <scope>NUCLEOTIDE SEQUENCE [LARGE SCALE GENOMIC DNA]</scope>
    <source>
        <strain evidence="2 3">NPDC019708</strain>
    </source>
</reference>
<sequence length="147" mass="15420">MNTTTVATVASFAAVLVTFLAAHQVADYWVQTHHQAGTKGGPGWTGRLACARHVATYTATLVVMLGAVVWVTGLSVSLTGLVVGQLVSAVTHYFADRRTPLHALACAVGNRDFWNLGAGHLGSGAAALDQSWHTGWLWLAALLTVAL</sequence>
<dbReference type="RefSeq" id="WP_356959059.1">
    <property type="nucleotide sequence ID" value="NZ_JBEYBD010000022.1"/>
</dbReference>
<gene>
    <name evidence="2" type="ORF">ABZ510_23455</name>
</gene>
<dbReference type="Proteomes" id="UP001550628">
    <property type="component" value="Unassembled WGS sequence"/>
</dbReference>